<sequence>MSQEIQLYETYQATKRGLSEQEEALIATERKVHELAEATYKDLRLILRSFSEPQEAFDYGRIMISRLEEDLSTELRHQRKKIQLDLEDNEQVYRKKLAQLD</sequence>
<reference evidence="1 6" key="3">
    <citation type="submission" date="2020-04" db="EMBL/GenBank/DDBJ databases">
        <authorList>
            <person name="Abaymova A."/>
            <person name="Teymurazov M."/>
            <person name="Tazyna O."/>
            <person name="Chatushin Y."/>
            <person name="Svetoch E."/>
            <person name="Pereligyn V."/>
            <person name="Pohylenko V."/>
            <person name="Platonov M."/>
            <person name="Kartsev N."/>
            <person name="Skryabin Y."/>
            <person name="Sizova A."/>
            <person name="Solomentsev V."/>
            <person name="Kislichkina A."/>
            <person name="Bogun A."/>
        </authorList>
    </citation>
    <scope>NUCLEOTIDE SEQUENCE [LARGE SCALE GENOMIC DNA]</scope>
    <source>
        <strain evidence="1">SCPM-O-B-8398</strain>
        <strain evidence="6">SCPM-O-B-8398 (E28)</strain>
    </source>
</reference>
<dbReference type="Proteomes" id="UP000237934">
    <property type="component" value="Unassembled WGS sequence"/>
</dbReference>
<dbReference type="Proteomes" id="UP000557857">
    <property type="component" value="Unassembled WGS sequence"/>
</dbReference>
<organism evidence="2 4">
    <name type="scientific">Enterococcus mundtii</name>
    <dbReference type="NCBI Taxonomy" id="53346"/>
    <lineage>
        <taxon>Bacteria</taxon>
        <taxon>Bacillati</taxon>
        <taxon>Bacillota</taxon>
        <taxon>Bacilli</taxon>
        <taxon>Lactobacillales</taxon>
        <taxon>Enterococcaceae</taxon>
        <taxon>Enterococcus</taxon>
    </lineage>
</organism>
<evidence type="ECO:0000313" key="4">
    <source>
        <dbReference type="Proteomes" id="UP000189299"/>
    </source>
</evidence>
<dbReference type="EMBL" id="PUAP01000017">
    <property type="protein sequence ID" value="PQF24079.1"/>
    <property type="molecule type" value="Genomic_DNA"/>
</dbReference>
<name>A0A1V2UMJ8_ENTMU</name>
<proteinExistence type="predicted"/>
<reference evidence="2 4" key="1">
    <citation type="submission" date="2016-12" db="EMBL/GenBank/DDBJ databases">
        <authorList>
            <person name="Song W.-J."/>
            <person name="Kurnit D.M."/>
        </authorList>
    </citation>
    <scope>NUCLEOTIDE SEQUENCE [LARGE SCALE GENOMIC DNA]</scope>
    <source>
        <strain evidence="2 4">CGB1038-1_S1</strain>
    </source>
</reference>
<protein>
    <submittedName>
        <fullName evidence="2">Uncharacterized protein</fullName>
    </submittedName>
</protein>
<dbReference type="EMBL" id="JABCAG010000051">
    <property type="protein sequence ID" value="NMP59419.1"/>
    <property type="molecule type" value="Genomic_DNA"/>
</dbReference>
<accession>A0A1V2UMJ8</accession>
<evidence type="ECO:0000313" key="3">
    <source>
        <dbReference type="EMBL" id="PQF24079.1"/>
    </source>
</evidence>
<dbReference type="STRING" id="53346.A5802_001855"/>
<gene>
    <name evidence="2" type="ORF">BTN92_00010</name>
    <name evidence="3" type="ORF">CUS89_04840</name>
    <name evidence="1" type="ORF">HI921_13270</name>
</gene>
<reference evidence="3 5" key="2">
    <citation type="journal article" date="2018" name="Pathog. Dis.">
        <title>Whole-genome sequencing based characterization of antimicrobial resistance in Enterococcus.</title>
        <authorList>
            <person name="Tyson G."/>
        </authorList>
    </citation>
    <scope>NUCLEOTIDE SEQUENCE [LARGE SCALE GENOMIC DNA]</scope>
    <source>
        <strain evidence="3 5">CVM N55263</strain>
    </source>
</reference>
<evidence type="ECO:0000313" key="1">
    <source>
        <dbReference type="EMBL" id="NMP59419.1"/>
    </source>
</evidence>
<comment type="caution">
    <text evidence="2">The sequence shown here is derived from an EMBL/GenBank/DDBJ whole genome shotgun (WGS) entry which is preliminary data.</text>
</comment>
<dbReference type="Proteomes" id="UP000189299">
    <property type="component" value="Unassembled WGS sequence"/>
</dbReference>
<evidence type="ECO:0000313" key="5">
    <source>
        <dbReference type="Proteomes" id="UP000237934"/>
    </source>
</evidence>
<evidence type="ECO:0000313" key="2">
    <source>
        <dbReference type="EMBL" id="ONN44555.1"/>
    </source>
</evidence>
<dbReference type="RefSeq" id="WP_010734739.1">
    <property type="nucleotide sequence ID" value="NZ_CABMMO010000001.1"/>
</dbReference>
<dbReference type="EMBL" id="MSTR01000001">
    <property type="protein sequence ID" value="ONN44555.1"/>
    <property type="molecule type" value="Genomic_DNA"/>
</dbReference>
<dbReference type="AlphaFoldDB" id="A0A1V2UMJ8"/>
<evidence type="ECO:0000313" key="6">
    <source>
        <dbReference type="Proteomes" id="UP000557857"/>
    </source>
</evidence>